<accession>A0AAV7WZ26</accession>
<evidence type="ECO:0000313" key="1">
    <source>
        <dbReference type="EMBL" id="KAJ1218141.1"/>
    </source>
</evidence>
<reference evidence="1" key="1">
    <citation type="journal article" date="2022" name="bioRxiv">
        <title>Sequencing and chromosome-scale assembly of the giantPleurodeles waltlgenome.</title>
        <authorList>
            <person name="Brown T."/>
            <person name="Elewa A."/>
            <person name="Iarovenko S."/>
            <person name="Subramanian E."/>
            <person name="Araus A.J."/>
            <person name="Petzold A."/>
            <person name="Susuki M."/>
            <person name="Suzuki K.-i.T."/>
            <person name="Hayashi T."/>
            <person name="Toyoda A."/>
            <person name="Oliveira C."/>
            <person name="Osipova E."/>
            <person name="Leigh N.D."/>
            <person name="Simon A."/>
            <person name="Yun M.H."/>
        </authorList>
    </citation>
    <scope>NUCLEOTIDE SEQUENCE</scope>
    <source>
        <strain evidence="1">20211129_DDA</strain>
        <tissue evidence="1">Liver</tissue>
    </source>
</reference>
<keyword evidence="2" id="KW-1185">Reference proteome</keyword>
<evidence type="ECO:0000313" key="2">
    <source>
        <dbReference type="Proteomes" id="UP001066276"/>
    </source>
</evidence>
<name>A0AAV7WZ26_PLEWA</name>
<comment type="caution">
    <text evidence="1">The sequence shown here is derived from an EMBL/GenBank/DDBJ whole genome shotgun (WGS) entry which is preliminary data.</text>
</comment>
<sequence>IPTINNTHNITHTIGKPILMYLQHLSFLPCWLTLLMICKESESRRENLEIMQQKSKTKIFNLLSAVIY</sequence>
<gene>
    <name evidence="1" type="ORF">NDU88_005724</name>
</gene>
<dbReference type="AlphaFoldDB" id="A0AAV7WZ26"/>
<feature type="non-terminal residue" evidence="1">
    <location>
        <position position="1"/>
    </location>
</feature>
<feature type="non-terminal residue" evidence="1">
    <location>
        <position position="68"/>
    </location>
</feature>
<dbReference type="Proteomes" id="UP001066276">
    <property type="component" value="Chromosome 1_1"/>
</dbReference>
<proteinExistence type="predicted"/>
<protein>
    <submittedName>
        <fullName evidence="1">Uncharacterized protein</fullName>
    </submittedName>
</protein>
<organism evidence="1 2">
    <name type="scientific">Pleurodeles waltl</name>
    <name type="common">Iberian ribbed newt</name>
    <dbReference type="NCBI Taxonomy" id="8319"/>
    <lineage>
        <taxon>Eukaryota</taxon>
        <taxon>Metazoa</taxon>
        <taxon>Chordata</taxon>
        <taxon>Craniata</taxon>
        <taxon>Vertebrata</taxon>
        <taxon>Euteleostomi</taxon>
        <taxon>Amphibia</taxon>
        <taxon>Batrachia</taxon>
        <taxon>Caudata</taxon>
        <taxon>Salamandroidea</taxon>
        <taxon>Salamandridae</taxon>
        <taxon>Pleurodelinae</taxon>
        <taxon>Pleurodeles</taxon>
    </lineage>
</organism>
<dbReference type="EMBL" id="JANPWB010000001">
    <property type="protein sequence ID" value="KAJ1218141.1"/>
    <property type="molecule type" value="Genomic_DNA"/>
</dbReference>